<dbReference type="Gene3D" id="2.30.30.180">
    <property type="entry name" value="Ribosome maturation factor RimP, C-terminal domain"/>
    <property type="match status" value="1"/>
</dbReference>
<proteinExistence type="inferred from homology"/>
<evidence type="ECO:0000313" key="6">
    <source>
        <dbReference type="EMBL" id="HJE19649.1"/>
    </source>
</evidence>
<dbReference type="EMBL" id="DYYI01000052">
    <property type="protein sequence ID" value="HJE19649.1"/>
    <property type="molecule type" value="Genomic_DNA"/>
</dbReference>
<dbReference type="CDD" id="cd01734">
    <property type="entry name" value="YlxS_C"/>
    <property type="match status" value="1"/>
</dbReference>
<name>A0A921JC43_9STAP</name>
<dbReference type="Gene3D" id="3.30.300.70">
    <property type="entry name" value="RimP-like superfamily, N-terminal"/>
    <property type="match status" value="1"/>
</dbReference>
<dbReference type="SUPFAM" id="SSF74942">
    <property type="entry name" value="YhbC-like, C-terminal domain"/>
    <property type="match status" value="1"/>
</dbReference>
<dbReference type="InterPro" id="IPR035956">
    <property type="entry name" value="RimP_N_sf"/>
</dbReference>
<evidence type="ECO:0000256" key="3">
    <source>
        <dbReference type="HAMAP-Rule" id="MF_01077"/>
    </source>
</evidence>
<comment type="subcellular location">
    <subcellularLocation>
        <location evidence="3">Cytoplasm</location>
    </subcellularLocation>
</comment>
<keyword evidence="1 3" id="KW-0963">Cytoplasm</keyword>
<sequence>MNQIEQNIVDHVKPEFETLGYLLVDVEYKKEGKDFFLRLFIDKNGGVTIEDCVRASEAISEKLDEWDLISGAYFLDVSSPGAERPIKTEEDLQTTLNNGIYVKTYQQIGSEKEWIGVLTGYDEDTVTIEYKDKARKKTITIDRDKIATIRKAVLL</sequence>
<dbReference type="HAMAP" id="MF_01077">
    <property type="entry name" value="RimP"/>
    <property type="match status" value="1"/>
</dbReference>
<comment type="caution">
    <text evidence="6">The sequence shown here is derived from an EMBL/GenBank/DDBJ whole genome shotgun (WGS) entry which is preliminary data.</text>
</comment>
<dbReference type="InterPro" id="IPR028998">
    <property type="entry name" value="RimP_C"/>
</dbReference>
<dbReference type="SUPFAM" id="SSF75420">
    <property type="entry name" value="YhbC-like, N-terminal domain"/>
    <property type="match status" value="1"/>
</dbReference>
<dbReference type="GO" id="GO:0006412">
    <property type="term" value="P:translation"/>
    <property type="evidence" value="ECO:0007669"/>
    <property type="project" value="TreeGrafter"/>
</dbReference>
<evidence type="ECO:0000256" key="2">
    <source>
        <dbReference type="ARBA" id="ARBA00022517"/>
    </source>
</evidence>
<evidence type="ECO:0000259" key="4">
    <source>
        <dbReference type="Pfam" id="PF02576"/>
    </source>
</evidence>
<dbReference type="Pfam" id="PF17384">
    <property type="entry name" value="DUF150_C"/>
    <property type="match status" value="1"/>
</dbReference>
<dbReference type="PANTHER" id="PTHR33867:SF1">
    <property type="entry name" value="RIBOSOME MATURATION FACTOR RIMP"/>
    <property type="match status" value="1"/>
</dbReference>
<feature type="domain" description="Ribosome maturation factor RimP N-terminal" evidence="4">
    <location>
        <begin position="12"/>
        <end position="83"/>
    </location>
</feature>
<evidence type="ECO:0000313" key="7">
    <source>
        <dbReference type="Proteomes" id="UP000763505"/>
    </source>
</evidence>
<dbReference type="FunFam" id="3.30.300.70:FF:000001">
    <property type="entry name" value="Ribosome maturation factor RimP"/>
    <property type="match status" value="1"/>
</dbReference>
<keyword evidence="2 3" id="KW-0690">Ribosome biogenesis</keyword>
<dbReference type="InterPro" id="IPR003728">
    <property type="entry name" value="Ribosome_maturation_RimP"/>
</dbReference>
<dbReference type="InterPro" id="IPR028989">
    <property type="entry name" value="RimP_N"/>
</dbReference>
<dbReference type="GO" id="GO:0005829">
    <property type="term" value="C:cytosol"/>
    <property type="evidence" value="ECO:0007669"/>
    <property type="project" value="TreeGrafter"/>
</dbReference>
<comment type="function">
    <text evidence="3">Required for maturation of 30S ribosomal subunits.</text>
</comment>
<reference evidence="6" key="1">
    <citation type="journal article" date="2021" name="PeerJ">
        <title>Extensive microbial diversity within the chicken gut microbiome revealed by metagenomics and culture.</title>
        <authorList>
            <person name="Gilroy R."/>
            <person name="Ravi A."/>
            <person name="Getino M."/>
            <person name="Pursley I."/>
            <person name="Horton D.L."/>
            <person name="Alikhan N.F."/>
            <person name="Baker D."/>
            <person name="Gharbi K."/>
            <person name="Hall N."/>
            <person name="Watson M."/>
            <person name="Adriaenssens E.M."/>
            <person name="Foster-Nyarko E."/>
            <person name="Jarju S."/>
            <person name="Secka A."/>
            <person name="Antonio M."/>
            <person name="Oren A."/>
            <person name="Chaudhuri R.R."/>
            <person name="La Ragione R."/>
            <person name="Hildebrand F."/>
            <person name="Pallen M.J."/>
        </authorList>
    </citation>
    <scope>NUCLEOTIDE SEQUENCE</scope>
    <source>
        <strain evidence="6">6019</strain>
    </source>
</reference>
<dbReference type="Proteomes" id="UP000763505">
    <property type="component" value="Unassembled WGS sequence"/>
</dbReference>
<accession>A0A921JC43</accession>
<dbReference type="PANTHER" id="PTHR33867">
    <property type="entry name" value="RIBOSOME MATURATION FACTOR RIMP"/>
    <property type="match status" value="1"/>
</dbReference>
<evidence type="ECO:0000256" key="1">
    <source>
        <dbReference type="ARBA" id="ARBA00022490"/>
    </source>
</evidence>
<dbReference type="Pfam" id="PF02576">
    <property type="entry name" value="RimP_N"/>
    <property type="match status" value="1"/>
</dbReference>
<dbReference type="InterPro" id="IPR036847">
    <property type="entry name" value="RimP_C_sf"/>
</dbReference>
<dbReference type="GO" id="GO:0000028">
    <property type="term" value="P:ribosomal small subunit assembly"/>
    <property type="evidence" value="ECO:0007669"/>
    <property type="project" value="TreeGrafter"/>
</dbReference>
<feature type="domain" description="Ribosome maturation factor RimP C-terminal" evidence="5">
    <location>
        <begin position="86"/>
        <end position="150"/>
    </location>
</feature>
<comment type="similarity">
    <text evidence="3">Belongs to the RimP family.</text>
</comment>
<dbReference type="NCBIfam" id="NF000928">
    <property type="entry name" value="PRK00092.1-2"/>
    <property type="match status" value="1"/>
</dbReference>
<dbReference type="AlphaFoldDB" id="A0A921JC43"/>
<organism evidence="6 7">
    <name type="scientific">Aliicoccus persicus</name>
    <dbReference type="NCBI Taxonomy" id="930138"/>
    <lineage>
        <taxon>Bacteria</taxon>
        <taxon>Bacillati</taxon>
        <taxon>Bacillota</taxon>
        <taxon>Bacilli</taxon>
        <taxon>Bacillales</taxon>
        <taxon>Staphylococcaceae</taxon>
        <taxon>Aliicoccus</taxon>
    </lineage>
</organism>
<gene>
    <name evidence="3 6" type="primary">rimP</name>
    <name evidence="6" type="ORF">K8V35_04785</name>
</gene>
<evidence type="ECO:0000259" key="5">
    <source>
        <dbReference type="Pfam" id="PF17384"/>
    </source>
</evidence>
<protein>
    <recommendedName>
        <fullName evidence="3">Ribosome maturation factor RimP</fullName>
    </recommendedName>
</protein>
<reference evidence="6" key="2">
    <citation type="submission" date="2021-09" db="EMBL/GenBank/DDBJ databases">
        <authorList>
            <person name="Gilroy R."/>
        </authorList>
    </citation>
    <scope>NUCLEOTIDE SEQUENCE</scope>
    <source>
        <strain evidence="6">6019</strain>
    </source>
</reference>